<proteinExistence type="predicted"/>
<evidence type="ECO:0000313" key="1">
    <source>
        <dbReference type="EMBL" id="MBB4566063.1"/>
    </source>
</evidence>
<gene>
    <name evidence="1" type="ORF">GGE60_000151</name>
</gene>
<sequence>MSEIPFVSYEDTSIDYGEKLPAAPQLCRI</sequence>
<name>A0A7W6ZNY7_9HYPH</name>
<comment type="caution">
    <text evidence="1">The sequence shown here is derived from an EMBL/GenBank/DDBJ whole genome shotgun (WGS) entry which is preliminary data.</text>
</comment>
<protein>
    <submittedName>
        <fullName evidence="1">Uncharacterized protein</fullName>
    </submittedName>
</protein>
<evidence type="ECO:0000313" key="2">
    <source>
        <dbReference type="Proteomes" id="UP000543836"/>
    </source>
</evidence>
<dbReference type="Proteomes" id="UP000543836">
    <property type="component" value="Unassembled WGS sequence"/>
</dbReference>
<dbReference type="EMBL" id="JACIIG010000001">
    <property type="protein sequence ID" value="MBB4566063.1"/>
    <property type="molecule type" value="Genomic_DNA"/>
</dbReference>
<reference evidence="1 2" key="1">
    <citation type="submission" date="2020-08" db="EMBL/GenBank/DDBJ databases">
        <title>Genomic Encyclopedia of Type Strains, Phase IV (KMG-V): Genome sequencing to study the core and pangenomes of soil and plant-associated prokaryotes.</title>
        <authorList>
            <person name="Whitman W."/>
        </authorList>
    </citation>
    <scope>NUCLEOTIDE SEQUENCE [LARGE SCALE GENOMIC DNA]</scope>
    <source>
        <strain evidence="1 2">SEMIA 492</strain>
    </source>
</reference>
<dbReference type="AlphaFoldDB" id="A0A7W6ZNY7"/>
<organism evidence="1 2">
    <name type="scientific">Rhizobium leucaenae</name>
    <dbReference type="NCBI Taxonomy" id="29450"/>
    <lineage>
        <taxon>Bacteria</taxon>
        <taxon>Pseudomonadati</taxon>
        <taxon>Pseudomonadota</taxon>
        <taxon>Alphaproteobacteria</taxon>
        <taxon>Hyphomicrobiales</taxon>
        <taxon>Rhizobiaceae</taxon>
        <taxon>Rhizobium/Agrobacterium group</taxon>
        <taxon>Rhizobium</taxon>
    </lineage>
</organism>
<keyword evidence="2" id="KW-1185">Reference proteome</keyword>
<accession>A0A7W6ZNY7</accession>